<dbReference type="STRING" id="5627.A0A1C7M023"/>
<sequence length="261" mass="29108">MAPTSLSSVNITILAPDTEECCEDGPNSEDFPDTYARRPYLRAAACPRQSFECAGGTVEGVEDPRGRTQEDIQVSTLSSHMKNRSQIMQEPLEIYGPLGTRAYIRNGLKYTYTLLGAPYVVHELRFLSDSLSGDYTALPCHASELSSGRNIPQINGIWPDIYKYALVTISAAPILHSVPCVGYVITELPIPGKMDPRKYIPEIKRTKTPMSVMSVCSKASPYALRRHSVAWPIASTWRKIVILGDTYDPTLSLTWQWTRTY</sequence>
<evidence type="ECO:0000313" key="1">
    <source>
        <dbReference type="EMBL" id="OBZ70275.1"/>
    </source>
</evidence>
<gene>
    <name evidence="1" type="primary">ELAC1</name>
    <name evidence="1" type="ORF">A0H81_09700</name>
</gene>
<name>A0A1C7M023_GRIFR</name>
<dbReference type="PANTHER" id="PTHR46018">
    <property type="entry name" value="ZINC PHOSPHODIESTERASE ELAC PROTEIN 1"/>
    <property type="match status" value="1"/>
</dbReference>
<accession>A0A1C7M023</accession>
<dbReference type="PANTHER" id="PTHR46018:SF2">
    <property type="entry name" value="ZINC PHOSPHODIESTERASE ELAC PROTEIN 1"/>
    <property type="match status" value="1"/>
</dbReference>
<comment type="caution">
    <text evidence="1">The sequence shown here is derived from an EMBL/GenBank/DDBJ whole genome shotgun (WGS) entry which is preliminary data.</text>
</comment>
<dbReference type="GO" id="GO:0042781">
    <property type="term" value="F:3'-tRNA processing endoribonuclease activity"/>
    <property type="evidence" value="ECO:0007669"/>
    <property type="project" value="TreeGrafter"/>
</dbReference>
<dbReference type="InterPro" id="IPR036866">
    <property type="entry name" value="RibonucZ/Hydroxyglut_hydro"/>
</dbReference>
<evidence type="ECO:0000313" key="2">
    <source>
        <dbReference type="Proteomes" id="UP000092993"/>
    </source>
</evidence>
<proteinExistence type="predicted"/>
<dbReference type="AlphaFoldDB" id="A0A1C7M023"/>
<protein>
    <submittedName>
        <fullName evidence="1">Zinc phosphodiesterase ELAC protein 1</fullName>
    </submittedName>
</protein>
<dbReference type="EMBL" id="LUGG01000014">
    <property type="protein sequence ID" value="OBZ70275.1"/>
    <property type="molecule type" value="Genomic_DNA"/>
</dbReference>
<dbReference type="SUPFAM" id="SSF56281">
    <property type="entry name" value="Metallo-hydrolase/oxidoreductase"/>
    <property type="match status" value="1"/>
</dbReference>
<dbReference type="Gene3D" id="3.60.15.10">
    <property type="entry name" value="Ribonuclease Z/Hydroxyacylglutathione hydrolase-like"/>
    <property type="match status" value="1"/>
</dbReference>
<dbReference type="OrthoDB" id="527344at2759"/>
<organism evidence="1 2">
    <name type="scientific">Grifola frondosa</name>
    <name type="common">Maitake</name>
    <name type="synonym">Polyporus frondosus</name>
    <dbReference type="NCBI Taxonomy" id="5627"/>
    <lineage>
        <taxon>Eukaryota</taxon>
        <taxon>Fungi</taxon>
        <taxon>Dikarya</taxon>
        <taxon>Basidiomycota</taxon>
        <taxon>Agaricomycotina</taxon>
        <taxon>Agaricomycetes</taxon>
        <taxon>Polyporales</taxon>
        <taxon>Grifolaceae</taxon>
        <taxon>Grifola</taxon>
    </lineage>
</organism>
<reference evidence="1 2" key="1">
    <citation type="submission" date="2016-03" db="EMBL/GenBank/DDBJ databases">
        <title>Whole genome sequencing of Grifola frondosa 9006-11.</title>
        <authorList>
            <person name="Min B."/>
            <person name="Park H."/>
            <person name="Kim J.-G."/>
            <person name="Cho H."/>
            <person name="Oh Y.-L."/>
            <person name="Kong W.-S."/>
            <person name="Choi I.-G."/>
        </authorList>
    </citation>
    <scope>NUCLEOTIDE SEQUENCE [LARGE SCALE GENOMIC DNA]</scope>
    <source>
        <strain evidence="1 2">9006-11</strain>
    </source>
</reference>
<dbReference type="Proteomes" id="UP000092993">
    <property type="component" value="Unassembled WGS sequence"/>
</dbReference>
<dbReference type="GO" id="GO:0005634">
    <property type="term" value="C:nucleus"/>
    <property type="evidence" value="ECO:0007669"/>
    <property type="project" value="TreeGrafter"/>
</dbReference>
<keyword evidence="2" id="KW-1185">Reference proteome</keyword>